<keyword evidence="2 6" id="KW-0812">Transmembrane</keyword>
<name>V5FD55_BYSSN</name>
<keyword evidence="3 6" id="KW-1133">Transmembrane helix</keyword>
<dbReference type="InterPro" id="IPR052337">
    <property type="entry name" value="SAT4-like"/>
</dbReference>
<dbReference type="AlphaFoldDB" id="V5FD55"/>
<evidence type="ECO:0000256" key="4">
    <source>
        <dbReference type="ARBA" id="ARBA00023136"/>
    </source>
</evidence>
<dbReference type="PANTHER" id="PTHR33048:SF163">
    <property type="entry name" value="INTEGRAL MEMBRANE PROTEIN (AFU_ORTHOLOGUE AFUA_8G05510)"/>
    <property type="match status" value="1"/>
</dbReference>
<sequence>MSSLIIGPPPAGIDLKENNTPSNNATVGVVMGIATFFVAVRFYSRTMSSGTGLGADDWMTLASLVFAYGTGICCILGGEYGLGKHIWSVPEDDVLQSMKIIFAYVILYANTVPMVKYAVLLLYRRIFDLTWSLYICAFLAFGYALSVSVTISVACKPTSFFWTQWVNPLSGGKCTVDLYQFYLWNAVGNLLTDVLILCLPIPIVWRLQMRVSKRLAIIGIFMLGGFVCVATIVRIYSITQLKNTVDITWAIGDALIWSNVEPCIGIVSACLPTMRPALRQILGSWGISHFHSSRRTDDVKASGLANQSGRRRAPSTNRLSYKNITKTTFRPDDDEVYLTTDIARADSVINEEISRSNKSTVTGQESIAMNITVKQSFSQK</sequence>
<dbReference type="OrthoDB" id="5429740at2759"/>
<dbReference type="InterPro" id="IPR049326">
    <property type="entry name" value="Rhodopsin_dom_fungi"/>
</dbReference>
<dbReference type="Pfam" id="PF20684">
    <property type="entry name" value="Fung_rhodopsin"/>
    <property type="match status" value="1"/>
</dbReference>
<gene>
    <name evidence="8" type="ORF">PVAR5_3748</name>
</gene>
<reference evidence="9" key="1">
    <citation type="journal article" date="2014" name="Genome Announc.">
        <title>Draft genome sequence of the formaldehyde-resistant fungus Byssochlamys spectabilis No. 5 (anamorph Paecilomyces variotii No. 5) (NBRC109023).</title>
        <authorList>
            <person name="Oka T."/>
            <person name="Ekino K."/>
            <person name="Fukuda K."/>
            <person name="Nomura Y."/>
        </authorList>
    </citation>
    <scope>NUCLEOTIDE SEQUENCE [LARGE SCALE GENOMIC DNA]</scope>
    <source>
        <strain evidence="9">No. 5 / NBRC 109023</strain>
    </source>
</reference>
<evidence type="ECO:0000259" key="7">
    <source>
        <dbReference type="Pfam" id="PF20684"/>
    </source>
</evidence>
<dbReference type="HOGENOM" id="CLU_028200_0_0_1"/>
<dbReference type="GO" id="GO:0016020">
    <property type="term" value="C:membrane"/>
    <property type="evidence" value="ECO:0007669"/>
    <property type="project" value="UniProtKB-SubCell"/>
</dbReference>
<organism evidence="8 9">
    <name type="scientific">Byssochlamys spectabilis (strain No. 5 / NBRC 109023)</name>
    <name type="common">Paecilomyces variotii</name>
    <dbReference type="NCBI Taxonomy" id="1356009"/>
    <lineage>
        <taxon>Eukaryota</taxon>
        <taxon>Fungi</taxon>
        <taxon>Dikarya</taxon>
        <taxon>Ascomycota</taxon>
        <taxon>Pezizomycotina</taxon>
        <taxon>Eurotiomycetes</taxon>
        <taxon>Eurotiomycetidae</taxon>
        <taxon>Eurotiales</taxon>
        <taxon>Thermoascaceae</taxon>
        <taxon>Paecilomyces</taxon>
    </lineage>
</organism>
<dbReference type="EMBL" id="BAUL01000115">
    <property type="protein sequence ID" value="GAD95109.1"/>
    <property type="molecule type" value="Genomic_DNA"/>
</dbReference>
<evidence type="ECO:0000256" key="2">
    <source>
        <dbReference type="ARBA" id="ARBA00022692"/>
    </source>
</evidence>
<accession>V5FD55</accession>
<evidence type="ECO:0000256" key="3">
    <source>
        <dbReference type="ARBA" id="ARBA00022989"/>
    </source>
</evidence>
<dbReference type="eggNOG" id="ENOG502SIYQ">
    <property type="taxonomic scope" value="Eukaryota"/>
</dbReference>
<evidence type="ECO:0000313" key="9">
    <source>
        <dbReference type="Proteomes" id="UP000018001"/>
    </source>
</evidence>
<feature type="transmembrane region" description="Helical" evidence="6">
    <location>
        <begin position="135"/>
        <end position="162"/>
    </location>
</feature>
<evidence type="ECO:0000256" key="1">
    <source>
        <dbReference type="ARBA" id="ARBA00004141"/>
    </source>
</evidence>
<protein>
    <recommendedName>
        <fullName evidence="7">Rhodopsin domain-containing protein</fullName>
    </recommendedName>
</protein>
<comment type="similarity">
    <text evidence="5">Belongs to the SAT4 family.</text>
</comment>
<feature type="domain" description="Rhodopsin" evidence="7">
    <location>
        <begin position="40"/>
        <end position="279"/>
    </location>
</feature>
<dbReference type="PANTHER" id="PTHR33048">
    <property type="entry name" value="PTH11-LIKE INTEGRAL MEMBRANE PROTEIN (AFU_ORTHOLOGUE AFUA_5G11245)"/>
    <property type="match status" value="1"/>
</dbReference>
<evidence type="ECO:0000256" key="6">
    <source>
        <dbReference type="SAM" id="Phobius"/>
    </source>
</evidence>
<evidence type="ECO:0000313" key="8">
    <source>
        <dbReference type="EMBL" id="GAD95109.1"/>
    </source>
</evidence>
<feature type="transmembrane region" description="Helical" evidence="6">
    <location>
        <begin position="64"/>
        <end position="81"/>
    </location>
</feature>
<dbReference type="Proteomes" id="UP000018001">
    <property type="component" value="Unassembled WGS sequence"/>
</dbReference>
<proteinExistence type="inferred from homology"/>
<comment type="subcellular location">
    <subcellularLocation>
        <location evidence="1">Membrane</location>
        <topology evidence="1">Multi-pass membrane protein</topology>
    </subcellularLocation>
</comment>
<evidence type="ECO:0000256" key="5">
    <source>
        <dbReference type="ARBA" id="ARBA00038359"/>
    </source>
</evidence>
<feature type="transmembrane region" description="Helical" evidence="6">
    <location>
        <begin position="25"/>
        <end position="43"/>
    </location>
</feature>
<dbReference type="InParanoid" id="V5FD55"/>
<feature type="transmembrane region" description="Helical" evidence="6">
    <location>
        <begin position="182"/>
        <end position="203"/>
    </location>
</feature>
<keyword evidence="4 6" id="KW-0472">Membrane</keyword>
<keyword evidence="9" id="KW-1185">Reference proteome</keyword>
<comment type="caution">
    <text evidence="8">The sequence shown here is derived from an EMBL/GenBank/DDBJ whole genome shotgun (WGS) entry which is preliminary data.</text>
</comment>
<feature type="transmembrane region" description="Helical" evidence="6">
    <location>
        <begin position="101"/>
        <end position="123"/>
    </location>
</feature>
<feature type="transmembrane region" description="Helical" evidence="6">
    <location>
        <begin position="215"/>
        <end position="236"/>
    </location>
</feature>